<dbReference type="Gene3D" id="3.40.50.410">
    <property type="entry name" value="von Willebrand factor, type A domain"/>
    <property type="match status" value="1"/>
</dbReference>
<dbReference type="Proteomes" id="UP000233534">
    <property type="component" value="Chromosome"/>
</dbReference>
<sequence length="323" mass="36422">MIELAGWYFLLLIPLVIYLFFRKQKKSALKFSSVKLLKASAKKDTFKHKLGKYLIAAGLVFLIFALARPQLQKETIPIDQKGIDIAIALDISSSMSSVDFEPNRLEVARATINEFIKERVNDRIALIIFAGTAHTRIPLTLDHDILTQSLNEVTFDSLNKDGTAIGMAISVGINRLKKSDSQSKIIILLTDGDNNAGEINPYTASQLAKDMGIKIYTIGVGSDKTIVEVTDIFGRVRRQAYDGGFDEELLKEIAEETGGQYFRAKDPKALEQIFETIDMLEKSEFEKDDFIQYMELYVMFAITGLLLLLLGIFFDKYYYTKIP</sequence>
<keyword evidence="4 5" id="KW-0472">Membrane</keyword>
<dbReference type="AlphaFoldDB" id="A0A2K9E4U0"/>
<evidence type="ECO:0000256" key="2">
    <source>
        <dbReference type="ARBA" id="ARBA00022692"/>
    </source>
</evidence>
<evidence type="ECO:0000256" key="1">
    <source>
        <dbReference type="ARBA" id="ARBA00022475"/>
    </source>
</evidence>
<dbReference type="NCBIfam" id="TIGR02226">
    <property type="entry name" value="two_anch"/>
    <property type="match status" value="1"/>
</dbReference>
<dbReference type="PANTHER" id="PTHR22550:SF5">
    <property type="entry name" value="LEUCINE ZIPPER PROTEIN 4"/>
    <property type="match status" value="1"/>
</dbReference>
<organism evidence="7 8">
    <name type="scientific">Acetivibrio saccincola</name>
    <dbReference type="NCBI Taxonomy" id="1677857"/>
    <lineage>
        <taxon>Bacteria</taxon>
        <taxon>Bacillati</taxon>
        <taxon>Bacillota</taxon>
        <taxon>Clostridia</taxon>
        <taxon>Eubacteriales</taxon>
        <taxon>Oscillospiraceae</taxon>
        <taxon>Acetivibrio</taxon>
    </lineage>
</organism>
<keyword evidence="3 5" id="KW-1133">Transmembrane helix</keyword>
<dbReference type="SMART" id="SM00327">
    <property type="entry name" value="VWA"/>
    <property type="match status" value="1"/>
</dbReference>
<dbReference type="InterPro" id="IPR002035">
    <property type="entry name" value="VWF_A"/>
</dbReference>
<gene>
    <name evidence="7" type="ORF">HVS_14330</name>
</gene>
<feature type="domain" description="VWFA" evidence="6">
    <location>
        <begin position="84"/>
        <end position="277"/>
    </location>
</feature>
<dbReference type="EMBL" id="CP025197">
    <property type="protein sequence ID" value="AUG58727.1"/>
    <property type="molecule type" value="Genomic_DNA"/>
</dbReference>
<dbReference type="Pfam" id="PF00092">
    <property type="entry name" value="VWA"/>
    <property type="match status" value="1"/>
</dbReference>
<evidence type="ECO:0000256" key="3">
    <source>
        <dbReference type="ARBA" id="ARBA00022989"/>
    </source>
</evidence>
<proteinExistence type="predicted"/>
<dbReference type="KEGG" id="hsc:HVS_14330"/>
<feature type="transmembrane region" description="Helical" evidence="5">
    <location>
        <begin position="6"/>
        <end position="21"/>
    </location>
</feature>
<dbReference type="InterPro" id="IPR050768">
    <property type="entry name" value="UPF0353/GerABKA_families"/>
</dbReference>
<accession>A0A2K9E4U0</accession>
<dbReference type="Pfam" id="PF07584">
    <property type="entry name" value="BatA"/>
    <property type="match status" value="1"/>
</dbReference>
<dbReference type="InterPro" id="IPR024163">
    <property type="entry name" value="Aerotolerance_reg_N"/>
</dbReference>
<keyword evidence="8" id="KW-1185">Reference proteome</keyword>
<evidence type="ECO:0000259" key="6">
    <source>
        <dbReference type="PROSITE" id="PS50234"/>
    </source>
</evidence>
<keyword evidence="2 5" id="KW-0812">Transmembrane</keyword>
<dbReference type="InterPro" id="IPR011933">
    <property type="entry name" value="Double_TM_dom"/>
</dbReference>
<dbReference type="PROSITE" id="PS50234">
    <property type="entry name" value="VWFA"/>
    <property type="match status" value="1"/>
</dbReference>
<feature type="transmembrane region" description="Helical" evidence="5">
    <location>
        <begin position="50"/>
        <end position="67"/>
    </location>
</feature>
<evidence type="ECO:0000256" key="5">
    <source>
        <dbReference type="SAM" id="Phobius"/>
    </source>
</evidence>
<dbReference type="RefSeq" id="WP_235827426.1">
    <property type="nucleotide sequence ID" value="NZ_CP025197.1"/>
</dbReference>
<feature type="transmembrane region" description="Helical" evidence="5">
    <location>
        <begin position="296"/>
        <end position="314"/>
    </location>
</feature>
<name>A0A2K9E4U0_9FIRM</name>
<dbReference type="SUPFAM" id="SSF53300">
    <property type="entry name" value="vWA-like"/>
    <property type="match status" value="1"/>
</dbReference>
<evidence type="ECO:0000313" key="7">
    <source>
        <dbReference type="EMBL" id="AUG58727.1"/>
    </source>
</evidence>
<keyword evidence="1" id="KW-1003">Cell membrane</keyword>
<evidence type="ECO:0000313" key="8">
    <source>
        <dbReference type="Proteomes" id="UP000233534"/>
    </source>
</evidence>
<protein>
    <submittedName>
        <fullName evidence="7">von Willebrand factor type A domain protein</fullName>
    </submittedName>
</protein>
<reference evidence="7 8" key="1">
    <citation type="submission" date="2017-12" db="EMBL/GenBank/DDBJ databases">
        <title>Complete genome sequence of Herbivorax saccincola GGR1, a novel Cellulosome-producing hydrolytic bacterium in a thermophilic biogas plant, established by Illumina and Nanopore MinION sequencing.</title>
        <authorList>
            <person name="Pechtl A."/>
            <person name="Ruckert C."/>
            <person name="Koeck D.E."/>
            <person name="Maus I."/>
            <person name="Winkler A."/>
            <person name="Kalinowski J."/>
            <person name="Puhler A."/>
            <person name="Schwarz W.W."/>
            <person name="Zverlov V.V."/>
            <person name="Schluter A."/>
            <person name="Liebl W."/>
        </authorList>
    </citation>
    <scope>NUCLEOTIDE SEQUENCE [LARGE SCALE GENOMIC DNA]</scope>
    <source>
        <strain evidence="8">SR1</strain>
    </source>
</reference>
<dbReference type="InterPro" id="IPR036465">
    <property type="entry name" value="vWFA_dom_sf"/>
</dbReference>
<dbReference type="PANTHER" id="PTHR22550">
    <property type="entry name" value="SPORE GERMINATION PROTEIN"/>
    <property type="match status" value="1"/>
</dbReference>
<evidence type="ECO:0000256" key="4">
    <source>
        <dbReference type="ARBA" id="ARBA00023136"/>
    </source>
</evidence>